<evidence type="ECO:0008006" key="2">
    <source>
        <dbReference type="Google" id="ProtNLM"/>
    </source>
</evidence>
<name>X1MB47_9ZZZZ</name>
<comment type="caution">
    <text evidence="1">The sequence shown here is derived from an EMBL/GenBank/DDBJ whole genome shotgun (WGS) entry which is preliminary data.</text>
</comment>
<organism evidence="1">
    <name type="scientific">marine sediment metagenome</name>
    <dbReference type="NCBI Taxonomy" id="412755"/>
    <lineage>
        <taxon>unclassified sequences</taxon>
        <taxon>metagenomes</taxon>
        <taxon>ecological metagenomes</taxon>
    </lineage>
</organism>
<dbReference type="Gene3D" id="1.20.1090.10">
    <property type="entry name" value="Dehydroquinate synthase-like - alpha domain"/>
    <property type="match status" value="1"/>
</dbReference>
<evidence type="ECO:0000313" key="1">
    <source>
        <dbReference type="EMBL" id="GAI03569.1"/>
    </source>
</evidence>
<dbReference type="EMBL" id="BARV01007090">
    <property type="protein sequence ID" value="GAI03569.1"/>
    <property type="molecule type" value="Genomic_DNA"/>
</dbReference>
<feature type="non-terminal residue" evidence="1">
    <location>
        <position position="1"/>
    </location>
</feature>
<dbReference type="AlphaFoldDB" id="X1MB47"/>
<proteinExistence type="predicted"/>
<accession>X1MB47</accession>
<sequence>ELDKKVKEKAIRWVLLQDIGRTVIRSDVPQKEVIAVLQELAEP</sequence>
<protein>
    <recommendedName>
        <fullName evidence="2">3-dehydroquinate synthase domain-containing protein</fullName>
    </recommendedName>
</protein>
<gene>
    <name evidence="1" type="ORF">S06H3_14494</name>
</gene>
<reference evidence="1" key="1">
    <citation type="journal article" date="2014" name="Front. Microbiol.">
        <title>High frequency of phylogenetically diverse reductive dehalogenase-homologous genes in deep subseafloor sedimentary metagenomes.</title>
        <authorList>
            <person name="Kawai M."/>
            <person name="Futagami T."/>
            <person name="Toyoda A."/>
            <person name="Takaki Y."/>
            <person name="Nishi S."/>
            <person name="Hori S."/>
            <person name="Arai W."/>
            <person name="Tsubouchi T."/>
            <person name="Morono Y."/>
            <person name="Uchiyama I."/>
            <person name="Ito T."/>
            <person name="Fujiyama A."/>
            <person name="Inagaki F."/>
            <person name="Takami H."/>
        </authorList>
    </citation>
    <scope>NUCLEOTIDE SEQUENCE</scope>
    <source>
        <strain evidence="1">Expedition CK06-06</strain>
    </source>
</reference>